<keyword evidence="2" id="KW-0732">Signal</keyword>
<feature type="domain" description="LysM" evidence="4">
    <location>
        <begin position="115"/>
        <end position="161"/>
    </location>
</feature>
<keyword evidence="3" id="KW-0843">Virulence</keyword>
<sequence>MSSVGDKSCRYMMFRLYICYLNWVVDNCNEFYLVVADDSCFDISAAHGRSLAGFYAWNPAVGTSCGGLWPDYYVCVGILSDATTTTTISTTATTTGNGVSTPTPTQAGMVSGCDSFYLVISGDECWDIATQAGITLDEFYTWNPDVGTLCTGLWPDYYVCVGVL</sequence>
<comment type="caution">
    <text evidence="5">The sequence shown here is derived from an EMBL/GenBank/DDBJ whole genome shotgun (WGS) entry which is preliminary data.</text>
</comment>
<dbReference type="AlphaFoldDB" id="A0A0L1J797"/>
<reference evidence="5 6" key="1">
    <citation type="submission" date="2014-06" db="EMBL/GenBank/DDBJ databases">
        <title>The Genome of the Aflatoxigenic Filamentous Fungus Aspergillus nomius.</title>
        <authorList>
            <person name="Moore M.G."/>
            <person name="Shannon B.M."/>
            <person name="Brian M.M."/>
        </authorList>
    </citation>
    <scope>NUCLEOTIDE SEQUENCE [LARGE SCALE GENOMIC DNA]</scope>
    <source>
        <strain evidence="5 6">NRRL 13137</strain>
    </source>
</reference>
<name>A0A0L1J797_ASPN3</name>
<proteinExistence type="predicted"/>
<dbReference type="GO" id="GO:0008061">
    <property type="term" value="F:chitin binding"/>
    <property type="evidence" value="ECO:0007669"/>
    <property type="project" value="UniProtKB-KW"/>
</dbReference>
<accession>A0A0L1J797</accession>
<dbReference type="STRING" id="1509407.A0A0L1J797"/>
<dbReference type="GeneID" id="26806190"/>
<dbReference type="InterPro" id="IPR052210">
    <property type="entry name" value="LysM1-like"/>
</dbReference>
<keyword evidence="6" id="KW-1185">Reference proteome</keyword>
<evidence type="ECO:0000256" key="2">
    <source>
        <dbReference type="ARBA" id="ARBA00022729"/>
    </source>
</evidence>
<dbReference type="RefSeq" id="XP_015408463.1">
    <property type="nucleotide sequence ID" value="XM_015549643.1"/>
</dbReference>
<dbReference type="Pfam" id="PF01476">
    <property type="entry name" value="LysM"/>
    <property type="match status" value="2"/>
</dbReference>
<dbReference type="InterPro" id="IPR036779">
    <property type="entry name" value="LysM_dom_sf"/>
</dbReference>
<evidence type="ECO:0000259" key="4">
    <source>
        <dbReference type="PROSITE" id="PS51782"/>
    </source>
</evidence>
<dbReference type="Gene3D" id="3.10.350.10">
    <property type="entry name" value="LysM domain"/>
    <property type="match status" value="2"/>
</dbReference>
<dbReference type="SMART" id="SM00257">
    <property type="entry name" value="LysM"/>
    <property type="match status" value="2"/>
</dbReference>
<dbReference type="OrthoDB" id="5985073at2759"/>
<dbReference type="CDD" id="cd00118">
    <property type="entry name" value="LysM"/>
    <property type="match status" value="2"/>
</dbReference>
<dbReference type="SUPFAM" id="SSF54106">
    <property type="entry name" value="LysM domain"/>
    <property type="match status" value="2"/>
</dbReference>
<dbReference type="PROSITE" id="PS51782">
    <property type="entry name" value="LYSM"/>
    <property type="match status" value="2"/>
</dbReference>
<organism evidence="5 6">
    <name type="scientific">Aspergillus nomiae NRRL (strain ATCC 15546 / NRRL 13137 / CBS 260.88 / M93)</name>
    <dbReference type="NCBI Taxonomy" id="1509407"/>
    <lineage>
        <taxon>Eukaryota</taxon>
        <taxon>Fungi</taxon>
        <taxon>Dikarya</taxon>
        <taxon>Ascomycota</taxon>
        <taxon>Pezizomycotina</taxon>
        <taxon>Eurotiomycetes</taxon>
        <taxon>Eurotiomycetidae</taxon>
        <taxon>Eurotiales</taxon>
        <taxon>Aspergillaceae</taxon>
        <taxon>Aspergillus</taxon>
        <taxon>Aspergillus subgen. Circumdati</taxon>
    </lineage>
</organism>
<feature type="domain" description="LysM" evidence="4">
    <location>
        <begin position="30"/>
        <end position="76"/>
    </location>
</feature>
<evidence type="ECO:0000256" key="1">
    <source>
        <dbReference type="ARBA" id="ARBA00022669"/>
    </source>
</evidence>
<dbReference type="InterPro" id="IPR018392">
    <property type="entry name" value="LysM"/>
</dbReference>
<evidence type="ECO:0000313" key="5">
    <source>
        <dbReference type="EMBL" id="KNG87540.1"/>
    </source>
</evidence>
<dbReference type="PANTHER" id="PTHR34997">
    <property type="entry name" value="AM15"/>
    <property type="match status" value="1"/>
</dbReference>
<keyword evidence="1" id="KW-0147">Chitin-binding</keyword>
<evidence type="ECO:0000256" key="3">
    <source>
        <dbReference type="ARBA" id="ARBA00023026"/>
    </source>
</evidence>
<dbReference type="EMBL" id="JNOM01000078">
    <property type="protein sequence ID" value="KNG87540.1"/>
    <property type="molecule type" value="Genomic_DNA"/>
</dbReference>
<dbReference type="Proteomes" id="UP000037505">
    <property type="component" value="Unassembled WGS sequence"/>
</dbReference>
<gene>
    <name evidence="5" type="ORF">ANOM_004386</name>
</gene>
<protein>
    <submittedName>
        <fullName evidence="5">LysM domain protein</fullName>
    </submittedName>
</protein>
<dbReference type="PANTHER" id="PTHR34997:SF2">
    <property type="entry name" value="LYSM DOMAIN-CONTAINING PROTEIN-RELATED"/>
    <property type="match status" value="1"/>
</dbReference>
<evidence type="ECO:0000313" key="6">
    <source>
        <dbReference type="Proteomes" id="UP000037505"/>
    </source>
</evidence>